<keyword evidence="5" id="KW-0560">Oxidoreductase</keyword>
<evidence type="ECO:0000256" key="6">
    <source>
        <dbReference type="ARBA" id="ARBA00023004"/>
    </source>
</evidence>
<evidence type="ECO:0000256" key="2">
    <source>
        <dbReference type="ARBA" id="ARBA00022559"/>
    </source>
</evidence>
<reference evidence="9" key="1">
    <citation type="submission" date="2017-02" db="UniProtKB">
        <authorList>
            <consortium name="WormBaseParasite"/>
        </authorList>
    </citation>
    <scope>IDENTIFICATION</scope>
</reference>
<dbReference type="SMART" id="SM01060">
    <property type="entry name" value="Catalase"/>
    <property type="match status" value="1"/>
</dbReference>
<evidence type="ECO:0000256" key="4">
    <source>
        <dbReference type="ARBA" id="ARBA00022723"/>
    </source>
</evidence>
<dbReference type="Gene3D" id="2.40.180.10">
    <property type="entry name" value="Catalase core domain"/>
    <property type="match status" value="1"/>
</dbReference>
<dbReference type="PROSITE" id="PS51402">
    <property type="entry name" value="CATALASE_3"/>
    <property type="match status" value="1"/>
</dbReference>
<evidence type="ECO:0000259" key="7">
    <source>
        <dbReference type="SMART" id="SM01060"/>
    </source>
</evidence>
<dbReference type="SUPFAM" id="SSF56634">
    <property type="entry name" value="Heme-dependent catalase-like"/>
    <property type="match status" value="1"/>
</dbReference>
<dbReference type="GO" id="GO:0042542">
    <property type="term" value="P:response to hydrogen peroxide"/>
    <property type="evidence" value="ECO:0007669"/>
    <property type="project" value="TreeGrafter"/>
</dbReference>
<dbReference type="PANTHER" id="PTHR11465:SF9">
    <property type="entry name" value="CATALASE"/>
    <property type="match status" value="1"/>
</dbReference>
<dbReference type="AlphaFoldDB" id="A0A0N5AGA6"/>
<name>A0A0N5AGA6_9BILA</name>
<dbReference type="GO" id="GO:0020037">
    <property type="term" value="F:heme binding"/>
    <property type="evidence" value="ECO:0007669"/>
    <property type="project" value="InterPro"/>
</dbReference>
<evidence type="ECO:0000256" key="1">
    <source>
        <dbReference type="ARBA" id="ARBA00005329"/>
    </source>
</evidence>
<comment type="similarity">
    <text evidence="1">Belongs to the catalase family.</text>
</comment>
<dbReference type="STRING" id="451379.A0A0N5AGA6"/>
<dbReference type="WBParaSite" id="SMUV_0000334401-mRNA-1">
    <property type="protein sequence ID" value="SMUV_0000334401-mRNA-1"/>
    <property type="gene ID" value="SMUV_0000334401"/>
</dbReference>
<dbReference type="Proteomes" id="UP000046393">
    <property type="component" value="Unplaced"/>
</dbReference>
<dbReference type="GO" id="GO:0042744">
    <property type="term" value="P:hydrogen peroxide catabolic process"/>
    <property type="evidence" value="ECO:0007669"/>
    <property type="project" value="TreeGrafter"/>
</dbReference>
<dbReference type="PRINTS" id="PR00067">
    <property type="entry name" value="CATALASE"/>
</dbReference>
<keyword evidence="4" id="KW-0479">Metal-binding</keyword>
<evidence type="ECO:0000313" key="9">
    <source>
        <dbReference type="WBParaSite" id="SMUV_0000334401-mRNA-1"/>
    </source>
</evidence>
<keyword evidence="3" id="KW-0349">Heme</keyword>
<dbReference type="InterPro" id="IPR020835">
    <property type="entry name" value="Catalase_sf"/>
</dbReference>
<organism evidence="8 9">
    <name type="scientific">Syphacia muris</name>
    <dbReference type="NCBI Taxonomy" id="451379"/>
    <lineage>
        <taxon>Eukaryota</taxon>
        <taxon>Metazoa</taxon>
        <taxon>Ecdysozoa</taxon>
        <taxon>Nematoda</taxon>
        <taxon>Chromadorea</taxon>
        <taxon>Rhabditida</taxon>
        <taxon>Spirurina</taxon>
        <taxon>Oxyuridomorpha</taxon>
        <taxon>Oxyuroidea</taxon>
        <taxon>Oxyuridae</taxon>
        <taxon>Syphacia</taxon>
    </lineage>
</organism>
<accession>A0A0N5AGA6</accession>
<keyword evidence="8" id="KW-1185">Reference proteome</keyword>
<evidence type="ECO:0000256" key="5">
    <source>
        <dbReference type="ARBA" id="ARBA00023002"/>
    </source>
</evidence>
<evidence type="ECO:0000313" key="8">
    <source>
        <dbReference type="Proteomes" id="UP000046393"/>
    </source>
</evidence>
<proteinExistence type="inferred from homology"/>
<dbReference type="Pfam" id="PF00199">
    <property type="entry name" value="Catalase"/>
    <property type="match status" value="1"/>
</dbReference>
<dbReference type="PANTHER" id="PTHR11465">
    <property type="entry name" value="CATALASE"/>
    <property type="match status" value="1"/>
</dbReference>
<keyword evidence="2" id="KW-0575">Peroxidase</keyword>
<evidence type="ECO:0000256" key="3">
    <source>
        <dbReference type="ARBA" id="ARBA00022617"/>
    </source>
</evidence>
<dbReference type="InterPro" id="IPR018028">
    <property type="entry name" value="Catalase"/>
</dbReference>
<feature type="domain" description="Catalase core" evidence="7">
    <location>
        <begin position="1"/>
        <end position="160"/>
    </location>
</feature>
<dbReference type="GO" id="GO:0046872">
    <property type="term" value="F:metal ion binding"/>
    <property type="evidence" value="ECO:0007669"/>
    <property type="project" value="UniProtKB-KW"/>
</dbReference>
<dbReference type="GO" id="GO:0005739">
    <property type="term" value="C:mitochondrion"/>
    <property type="evidence" value="ECO:0007669"/>
    <property type="project" value="TreeGrafter"/>
</dbReference>
<dbReference type="GO" id="GO:0005777">
    <property type="term" value="C:peroxisome"/>
    <property type="evidence" value="ECO:0007669"/>
    <property type="project" value="TreeGrafter"/>
</dbReference>
<sequence>MLYSTISHVDRKRIPERVAYANGTGAHGFFEVANDIRSRFSTAALERNSPDTVRGPRGIAIKFYTEEGNRHLFPNFIHAFKRNLVNNLGDTNTFSVFVTLYPELTHQLMVFYSGRGILEGYCFMNGFRSPEAVYCEFHIKAQTIKMLKSVEFGCSGPGLRCT</sequence>
<protein>
    <submittedName>
        <fullName evidence="9">Catalase domain-containing protein</fullName>
    </submittedName>
</protein>
<keyword evidence="6" id="KW-0408">Iron</keyword>
<dbReference type="InterPro" id="IPR011614">
    <property type="entry name" value="Catalase_core"/>
</dbReference>
<dbReference type="GO" id="GO:0004096">
    <property type="term" value="F:catalase activity"/>
    <property type="evidence" value="ECO:0007669"/>
    <property type="project" value="InterPro"/>
</dbReference>